<keyword evidence="8 10" id="KW-0862">Zinc</keyword>
<name>A0A942TK02_9BACI</name>
<comment type="caution">
    <text evidence="11">The sequence shown here is derived from an EMBL/GenBank/DDBJ whole genome shotgun (WGS) entry which is preliminary data.</text>
</comment>
<evidence type="ECO:0000256" key="10">
    <source>
        <dbReference type="HAMAP-Rule" id="MF_01818"/>
    </source>
</evidence>
<dbReference type="HAMAP" id="MF_01818">
    <property type="entry name" value="RNase_Z_BN"/>
    <property type="match status" value="1"/>
</dbReference>
<dbReference type="SUPFAM" id="SSF56281">
    <property type="entry name" value="Metallo-hydrolase/oxidoreductase"/>
    <property type="match status" value="1"/>
</dbReference>
<evidence type="ECO:0000256" key="1">
    <source>
        <dbReference type="ARBA" id="ARBA00011738"/>
    </source>
</evidence>
<dbReference type="GO" id="GO:0008270">
    <property type="term" value="F:zinc ion binding"/>
    <property type="evidence" value="ECO:0007669"/>
    <property type="project" value="UniProtKB-UniRule"/>
</dbReference>
<gene>
    <name evidence="10" type="primary">rnz</name>
    <name evidence="11" type="ORF">KHA93_07955</name>
</gene>
<protein>
    <recommendedName>
        <fullName evidence="2 10">Ribonuclease Z</fullName>
        <shortName evidence="10">RNase Z</shortName>
        <ecNumber evidence="2 10">3.1.26.11</ecNumber>
    </recommendedName>
    <alternativeName>
        <fullName evidence="10">tRNA 3 endonuclease</fullName>
    </alternativeName>
    <alternativeName>
        <fullName evidence="10">tRNase Z</fullName>
    </alternativeName>
</protein>
<dbReference type="FunFam" id="3.60.15.10:FF:000002">
    <property type="entry name" value="Ribonuclease Z"/>
    <property type="match status" value="1"/>
</dbReference>
<dbReference type="RefSeq" id="WP_213110257.1">
    <property type="nucleotide sequence ID" value="NZ_JAGYPJ010000001.1"/>
</dbReference>
<feature type="binding site" evidence="10">
    <location>
        <position position="140"/>
    </location>
    <ligand>
        <name>Zn(2+)</name>
        <dbReference type="ChEBI" id="CHEBI:29105"/>
        <label>1</label>
        <note>catalytic</note>
    </ligand>
</feature>
<evidence type="ECO:0000313" key="12">
    <source>
        <dbReference type="Proteomes" id="UP000682713"/>
    </source>
</evidence>
<feature type="binding site" evidence="10">
    <location>
        <position position="269"/>
    </location>
    <ligand>
        <name>Zn(2+)</name>
        <dbReference type="ChEBI" id="CHEBI:29105"/>
        <label>2</label>
        <note>catalytic</note>
    </ligand>
</feature>
<dbReference type="PANTHER" id="PTHR46018">
    <property type="entry name" value="ZINC PHOSPHODIESTERASE ELAC PROTEIN 1"/>
    <property type="match status" value="1"/>
</dbReference>
<dbReference type="Gene3D" id="3.60.15.10">
    <property type="entry name" value="Ribonuclease Z/Hydroxyacylglutathione hydrolase-like"/>
    <property type="match status" value="1"/>
</dbReference>
<feature type="binding site" evidence="10">
    <location>
        <position position="211"/>
    </location>
    <ligand>
        <name>Zn(2+)</name>
        <dbReference type="ChEBI" id="CHEBI:29105"/>
        <label>1</label>
        <note>catalytic</note>
    </ligand>
</feature>
<dbReference type="EMBL" id="JAGYPJ010000001">
    <property type="protein sequence ID" value="MBS4199586.1"/>
    <property type="molecule type" value="Genomic_DNA"/>
</dbReference>
<comment type="catalytic activity">
    <reaction evidence="10">
        <text>Endonucleolytic cleavage of RNA, removing extra 3' nucleotides from tRNA precursor, generating 3' termini of tRNAs. A 3'-hydroxy group is left at the tRNA terminus and a 5'-phosphoryl group is left at the trailer molecule.</text>
        <dbReference type="EC" id="3.1.26.11"/>
    </reaction>
</comment>
<keyword evidence="5 10" id="KW-0479">Metal-binding</keyword>
<dbReference type="CDD" id="cd07717">
    <property type="entry name" value="RNaseZ_ZiPD-like_MBL-fold"/>
    <property type="match status" value="1"/>
</dbReference>
<comment type="similarity">
    <text evidence="10">Belongs to the RNase Z family.</text>
</comment>
<dbReference type="PANTHER" id="PTHR46018:SF2">
    <property type="entry name" value="ZINC PHOSPHODIESTERASE ELAC PROTEIN 1"/>
    <property type="match status" value="1"/>
</dbReference>
<keyword evidence="7 10" id="KW-0378">Hydrolase</keyword>
<evidence type="ECO:0000256" key="2">
    <source>
        <dbReference type="ARBA" id="ARBA00012477"/>
    </source>
</evidence>
<dbReference type="Proteomes" id="UP000682713">
    <property type="component" value="Unassembled WGS sequence"/>
</dbReference>
<keyword evidence="4 10" id="KW-0540">Nuclease</keyword>
<evidence type="ECO:0000256" key="4">
    <source>
        <dbReference type="ARBA" id="ARBA00022722"/>
    </source>
</evidence>
<feature type="binding site" evidence="10">
    <location>
        <position position="63"/>
    </location>
    <ligand>
        <name>Zn(2+)</name>
        <dbReference type="ChEBI" id="CHEBI:29105"/>
        <label>1</label>
        <note>catalytic</note>
    </ligand>
</feature>
<proteinExistence type="inferred from homology"/>
<dbReference type="EC" id="3.1.26.11" evidence="2 10"/>
<comment type="subunit">
    <text evidence="1 10">Homodimer.</text>
</comment>
<dbReference type="AlphaFoldDB" id="A0A942TK02"/>
<comment type="function">
    <text evidence="9 10">Zinc phosphodiesterase, which displays some tRNA 3'-processing endonuclease activity. Probably involved in tRNA maturation, by removing a 3'-trailer from precursor tRNA.</text>
</comment>
<dbReference type="GO" id="GO:0042781">
    <property type="term" value="F:3'-tRNA processing endoribonuclease activity"/>
    <property type="evidence" value="ECO:0007669"/>
    <property type="project" value="UniProtKB-UniRule"/>
</dbReference>
<organism evidence="11 12">
    <name type="scientific">Lederbergia citrisecunda</name>
    <dbReference type="NCBI Taxonomy" id="2833583"/>
    <lineage>
        <taxon>Bacteria</taxon>
        <taxon>Bacillati</taxon>
        <taxon>Bacillota</taxon>
        <taxon>Bacilli</taxon>
        <taxon>Bacillales</taxon>
        <taxon>Bacillaceae</taxon>
        <taxon>Lederbergia</taxon>
    </lineage>
</organism>
<reference evidence="11 12" key="1">
    <citation type="submission" date="2021-05" db="EMBL/GenBank/DDBJ databases">
        <title>Novel Bacillus species.</title>
        <authorList>
            <person name="Liu G."/>
        </authorList>
    </citation>
    <scope>NUCLEOTIDE SEQUENCE [LARGE SCALE GENOMIC DNA]</scope>
    <source>
        <strain evidence="11 12">FJAT-49732</strain>
    </source>
</reference>
<evidence type="ECO:0000256" key="8">
    <source>
        <dbReference type="ARBA" id="ARBA00022833"/>
    </source>
</evidence>
<evidence type="ECO:0000256" key="5">
    <source>
        <dbReference type="ARBA" id="ARBA00022723"/>
    </source>
</evidence>
<dbReference type="Pfam" id="PF23023">
    <property type="entry name" value="Anti-Pycsar_Apyc1"/>
    <property type="match status" value="1"/>
</dbReference>
<keyword evidence="3 10" id="KW-0819">tRNA processing</keyword>
<comment type="cofactor">
    <cofactor evidence="10">
        <name>Zn(2+)</name>
        <dbReference type="ChEBI" id="CHEBI:29105"/>
    </cofactor>
    <text evidence="10">Binds 2 Zn(2+) ions.</text>
</comment>
<keyword evidence="6 10" id="KW-0255">Endonuclease</keyword>
<dbReference type="GO" id="GO:0042802">
    <property type="term" value="F:identical protein binding"/>
    <property type="evidence" value="ECO:0007669"/>
    <property type="project" value="UniProtKB-ARBA"/>
</dbReference>
<feature type="binding site" evidence="10">
    <location>
        <position position="211"/>
    </location>
    <ligand>
        <name>Zn(2+)</name>
        <dbReference type="ChEBI" id="CHEBI:29105"/>
        <label>2</label>
        <note>catalytic</note>
    </ligand>
</feature>
<feature type="binding site" evidence="10">
    <location>
        <position position="68"/>
    </location>
    <ligand>
        <name>Zn(2+)</name>
        <dbReference type="ChEBI" id="CHEBI:29105"/>
        <label>2</label>
        <note>catalytic</note>
    </ligand>
</feature>
<dbReference type="NCBIfam" id="NF000801">
    <property type="entry name" value="PRK00055.1-3"/>
    <property type="match status" value="1"/>
</dbReference>
<feature type="binding site" evidence="10">
    <location>
        <position position="67"/>
    </location>
    <ligand>
        <name>Zn(2+)</name>
        <dbReference type="ChEBI" id="CHEBI:29105"/>
        <label>2</label>
        <note>catalytic</note>
    </ligand>
</feature>
<evidence type="ECO:0000256" key="9">
    <source>
        <dbReference type="ARBA" id="ARBA00057812"/>
    </source>
</evidence>
<evidence type="ECO:0000256" key="6">
    <source>
        <dbReference type="ARBA" id="ARBA00022759"/>
    </source>
</evidence>
<dbReference type="InterPro" id="IPR013471">
    <property type="entry name" value="RNase_Z/BN"/>
</dbReference>
<evidence type="ECO:0000256" key="3">
    <source>
        <dbReference type="ARBA" id="ARBA00022694"/>
    </source>
</evidence>
<dbReference type="NCBIfam" id="NF000800">
    <property type="entry name" value="PRK00055.1-1"/>
    <property type="match status" value="1"/>
</dbReference>
<sequence>MKLLFLGTGAGVPAKPRNVSSLALMLLEERNSIWLFDCGEATQHQILHTSLKPRKIEKIFITHLHGDHIFGLPGLLGSRSFQGGETELTIYGPKGIREYVDVSLKISQTHVKYPLNIIEIENGIIFEDEQFMIETLLLDHGIASYGFRITEKDKKGTLDAERLRSDGILPGPVYKRLKKGETVTLENGKVLNGNNYLGPEIKGRVICILGDTRPCENAAILASEADVVVHEATFAADSEEMANNYFHSTTAQAARLALHARAHSLCLNHISSRYLNEHWNQLTEEAKVIFPNTKMAYDFLEMTIDPHKN</sequence>
<keyword evidence="12" id="KW-1185">Reference proteome</keyword>
<feature type="binding site" evidence="10">
    <location>
        <position position="65"/>
    </location>
    <ligand>
        <name>Zn(2+)</name>
        <dbReference type="ChEBI" id="CHEBI:29105"/>
        <label>1</label>
        <note>catalytic</note>
    </ligand>
</feature>
<evidence type="ECO:0000256" key="7">
    <source>
        <dbReference type="ARBA" id="ARBA00022801"/>
    </source>
</evidence>
<feature type="active site" description="Proton acceptor" evidence="10">
    <location>
        <position position="67"/>
    </location>
</feature>
<evidence type="ECO:0000313" key="11">
    <source>
        <dbReference type="EMBL" id="MBS4199586.1"/>
    </source>
</evidence>
<dbReference type="NCBIfam" id="TIGR02651">
    <property type="entry name" value="RNase_Z"/>
    <property type="match status" value="1"/>
</dbReference>
<accession>A0A942TK02</accession>
<dbReference type="InterPro" id="IPR036866">
    <property type="entry name" value="RibonucZ/Hydroxyglut_hydro"/>
</dbReference>